<dbReference type="OrthoDB" id="3266505at2759"/>
<dbReference type="InterPro" id="IPR050987">
    <property type="entry name" value="AtrR-like"/>
</dbReference>
<dbReference type="SMART" id="SM00906">
    <property type="entry name" value="Fungal_trans"/>
    <property type="match status" value="1"/>
</dbReference>
<sequence>MSSSNETPYEIGSLRRSEDGQLSFIGSSSGVYFINTVRQAFASAIVSQNASTNHSREGSHLDDELNSYLAGHTPGDHGHIDRRSAPGNVAHERSDFLVELTKALPEKDVVKDLVTNFFRSWHPLLPFLYGPGFMTQLDSLYETQNHTWNERCFLITLHCVMRIAALDHQDTIELPPSMCDRPSKLMALLGPISLDNRLVSTQTLLAAQLYFTAALSLDAASTVSGLVVRSIVKSGLHRCPYRYPNIAEDDRVMRKRIFWSAYILDRFLTQSLGHPLGLQDGDIDVCLPSPGELHTRHLNGQSARPWFETDRSRKEVVLSNTIKCAKYTGQILEMFHKSVHARALTRQALLGLEAEVDGWYNQLPRRLEGTTSSVHSKAFFDISYNHLKLLMNRPFLSLDPFSPVFLASMQKCLSAARNIIDTFIEQLDAGHDLKWPGYMSCAWMAGLLVAFAAQCNQYPLEHAKDDIAQSLEVLTHMAKRWKAAAHCANALRILKDRMHVLDTELTKQSPMVTADTDSPDLTELFSHSSSSKRPVPSRERDNAGSSKRRRAESDADTSSNGSPIVRPSDAQLGPESVHDRNIEMAPTPRTWNGPMRPPQSDTSGYIQPQPGSAQAMFAQSRQQALDAARTSNAADGMGYYYQPYPISTDMFQSTDLESLLASIDPNQFFPGTMNNFEPPET</sequence>
<keyword evidence="5" id="KW-1185">Reference proteome</keyword>
<comment type="caution">
    <text evidence="4">The sequence shown here is derived from an EMBL/GenBank/DDBJ whole genome shotgun (WGS) entry which is preliminary data.</text>
</comment>
<feature type="region of interest" description="Disordered" evidence="2">
    <location>
        <begin position="584"/>
        <end position="603"/>
    </location>
</feature>
<evidence type="ECO:0000313" key="5">
    <source>
        <dbReference type="Proteomes" id="UP000809789"/>
    </source>
</evidence>
<evidence type="ECO:0000259" key="3">
    <source>
        <dbReference type="SMART" id="SM00906"/>
    </source>
</evidence>
<dbReference type="EMBL" id="JAESVG020000010">
    <property type="protein sequence ID" value="KAG8624218.1"/>
    <property type="molecule type" value="Genomic_DNA"/>
</dbReference>
<evidence type="ECO:0000313" key="4">
    <source>
        <dbReference type="EMBL" id="KAG8624218.1"/>
    </source>
</evidence>
<protein>
    <recommendedName>
        <fullName evidence="3">Xylanolytic transcriptional activator regulatory domain-containing protein</fullName>
    </recommendedName>
</protein>
<keyword evidence="1" id="KW-0539">Nucleus</keyword>
<dbReference type="PANTHER" id="PTHR46910:SF9">
    <property type="entry name" value="MISCELLANEOUS ZN(II)2CYS6 TRANSCRIPTION FACTOR (EUROFUNG)"/>
    <property type="match status" value="1"/>
</dbReference>
<evidence type="ECO:0000256" key="1">
    <source>
        <dbReference type="ARBA" id="ARBA00023242"/>
    </source>
</evidence>
<feature type="region of interest" description="Disordered" evidence="2">
    <location>
        <begin position="508"/>
        <end position="578"/>
    </location>
</feature>
<organism evidence="4 5">
    <name type="scientific">Elsinoe batatas</name>
    <dbReference type="NCBI Taxonomy" id="2601811"/>
    <lineage>
        <taxon>Eukaryota</taxon>
        <taxon>Fungi</taxon>
        <taxon>Dikarya</taxon>
        <taxon>Ascomycota</taxon>
        <taxon>Pezizomycotina</taxon>
        <taxon>Dothideomycetes</taxon>
        <taxon>Dothideomycetidae</taxon>
        <taxon>Myriangiales</taxon>
        <taxon>Elsinoaceae</taxon>
        <taxon>Elsinoe</taxon>
    </lineage>
</organism>
<reference evidence="4" key="1">
    <citation type="submission" date="2021-07" db="EMBL/GenBank/DDBJ databases">
        <title>Elsinoe batatas strain:CRI-CJ2 Genome sequencing and assembly.</title>
        <authorList>
            <person name="Huang L."/>
        </authorList>
    </citation>
    <scope>NUCLEOTIDE SEQUENCE</scope>
    <source>
        <strain evidence="4">CRI-CJ2</strain>
    </source>
</reference>
<dbReference type="AlphaFoldDB" id="A0A8K0L1Q5"/>
<dbReference type="CDD" id="cd12148">
    <property type="entry name" value="fungal_TF_MHR"/>
    <property type="match status" value="1"/>
</dbReference>
<dbReference type="PANTHER" id="PTHR46910">
    <property type="entry name" value="TRANSCRIPTION FACTOR PDR1"/>
    <property type="match status" value="1"/>
</dbReference>
<dbReference type="GO" id="GO:0003700">
    <property type="term" value="F:DNA-binding transcription factor activity"/>
    <property type="evidence" value="ECO:0007669"/>
    <property type="project" value="InterPro"/>
</dbReference>
<proteinExistence type="predicted"/>
<accession>A0A8K0L1Q5</accession>
<dbReference type="InterPro" id="IPR007219">
    <property type="entry name" value="XnlR_reg_dom"/>
</dbReference>
<dbReference type="Pfam" id="PF04082">
    <property type="entry name" value="Fungal_trans"/>
    <property type="match status" value="1"/>
</dbReference>
<gene>
    <name evidence="4" type="ORF">KVT40_009194</name>
</gene>
<dbReference type="GO" id="GO:0008270">
    <property type="term" value="F:zinc ion binding"/>
    <property type="evidence" value="ECO:0007669"/>
    <property type="project" value="InterPro"/>
</dbReference>
<name>A0A8K0L1Q5_9PEZI</name>
<dbReference type="GO" id="GO:0006351">
    <property type="term" value="P:DNA-templated transcription"/>
    <property type="evidence" value="ECO:0007669"/>
    <property type="project" value="InterPro"/>
</dbReference>
<evidence type="ECO:0000256" key="2">
    <source>
        <dbReference type="SAM" id="MobiDB-lite"/>
    </source>
</evidence>
<dbReference type="Proteomes" id="UP000809789">
    <property type="component" value="Unassembled WGS sequence"/>
</dbReference>
<feature type="domain" description="Xylanolytic transcriptional activator regulatory" evidence="3">
    <location>
        <begin position="220"/>
        <end position="294"/>
    </location>
</feature>
<dbReference type="GO" id="GO:0003677">
    <property type="term" value="F:DNA binding"/>
    <property type="evidence" value="ECO:0007669"/>
    <property type="project" value="InterPro"/>
</dbReference>